<dbReference type="STRING" id="981085.W9T0P7"/>
<dbReference type="AlphaFoldDB" id="W9T0P7"/>
<evidence type="ECO:0000313" key="2">
    <source>
        <dbReference type="EMBL" id="EXC35320.1"/>
    </source>
</evidence>
<dbReference type="eggNOG" id="ENOG502QUID">
    <property type="taxonomic scope" value="Eukaryota"/>
</dbReference>
<dbReference type="Pfam" id="PF00314">
    <property type="entry name" value="Thaumatin"/>
    <property type="match status" value="1"/>
</dbReference>
<dbReference type="PANTHER" id="PTHR31048">
    <property type="entry name" value="OS03G0233200 PROTEIN"/>
    <property type="match status" value="1"/>
</dbReference>
<dbReference type="PROSITE" id="PS51367">
    <property type="entry name" value="THAUMATIN_2"/>
    <property type="match status" value="1"/>
</dbReference>
<name>W9T0P7_9ROSA</name>
<dbReference type="SUPFAM" id="SSF49870">
    <property type="entry name" value="Osmotin, thaumatin-like protein"/>
    <property type="match status" value="1"/>
</dbReference>
<evidence type="ECO:0000313" key="3">
    <source>
        <dbReference type="Proteomes" id="UP000030645"/>
    </source>
</evidence>
<dbReference type="PRINTS" id="PR00347">
    <property type="entry name" value="THAUMATIN"/>
</dbReference>
<proteinExistence type="inferred from homology"/>
<accession>W9T0P7</accession>
<reference evidence="3" key="1">
    <citation type="submission" date="2013-01" db="EMBL/GenBank/DDBJ databases">
        <title>Draft Genome Sequence of a Mulberry Tree, Morus notabilis C.K. Schneid.</title>
        <authorList>
            <person name="He N."/>
            <person name="Zhao S."/>
        </authorList>
    </citation>
    <scope>NUCLEOTIDE SEQUENCE</scope>
</reference>
<evidence type="ECO:0000256" key="1">
    <source>
        <dbReference type="ARBA" id="ARBA00010607"/>
    </source>
</evidence>
<keyword evidence="3" id="KW-1185">Reference proteome</keyword>
<dbReference type="SMART" id="SM00205">
    <property type="entry name" value="THN"/>
    <property type="match status" value="1"/>
</dbReference>
<dbReference type="Gene3D" id="2.60.110.10">
    <property type="entry name" value="Thaumatin"/>
    <property type="match status" value="1"/>
</dbReference>
<comment type="similarity">
    <text evidence="1">Belongs to the thaumatin family.</text>
</comment>
<organism evidence="2 3">
    <name type="scientific">Morus notabilis</name>
    <dbReference type="NCBI Taxonomy" id="981085"/>
    <lineage>
        <taxon>Eukaryota</taxon>
        <taxon>Viridiplantae</taxon>
        <taxon>Streptophyta</taxon>
        <taxon>Embryophyta</taxon>
        <taxon>Tracheophyta</taxon>
        <taxon>Spermatophyta</taxon>
        <taxon>Magnoliopsida</taxon>
        <taxon>eudicotyledons</taxon>
        <taxon>Gunneridae</taxon>
        <taxon>Pentapetalae</taxon>
        <taxon>rosids</taxon>
        <taxon>fabids</taxon>
        <taxon>Rosales</taxon>
        <taxon>Moraceae</taxon>
        <taxon>Moreae</taxon>
        <taxon>Morus</taxon>
    </lineage>
</organism>
<sequence length="333" mass="36101">MAAVLMWGTTGVDVEEKCNRCHLNITVKAKLKMPLRSAHVMLNRNNSKRKKNLIKLDSLEDHKYWVANSCNGLLCLTAERRSDPDVVVCNPILGTHSVLMMNIKNSCEDTIWPAYVSKPHSSELPKNSTGFTLRPGESKIVSAPANWDGTLWGRTHCSGNTTAHKFTCGTGDCGSSALECPSGTAAPAATTLAEFTPKGAAGEYAYSVSLAKGFNLPMTVVPRGNSHQSISDCKATGCVADLNKECPKDVQVVRGNDVIGCNSACEAFKETHDHYCGRSSTYSDHFKGLCPGTQAYENDKTNTFFSCASADYYDVNFCASSFPSSSPRFVTHR</sequence>
<dbReference type="InterPro" id="IPR037176">
    <property type="entry name" value="Osmotin/thaumatin-like_sf"/>
</dbReference>
<gene>
    <name evidence="2" type="ORF">L484_026644</name>
</gene>
<dbReference type="InterPro" id="IPR001938">
    <property type="entry name" value="Thaumatin"/>
</dbReference>
<protein>
    <recommendedName>
        <fullName evidence="4">Thaumatin-like protein 1</fullName>
    </recommendedName>
</protein>
<dbReference type="Proteomes" id="UP000030645">
    <property type="component" value="Unassembled WGS sequence"/>
</dbReference>
<dbReference type="EMBL" id="KE346358">
    <property type="protein sequence ID" value="EXC35320.1"/>
    <property type="molecule type" value="Genomic_DNA"/>
</dbReference>
<evidence type="ECO:0008006" key="4">
    <source>
        <dbReference type="Google" id="ProtNLM"/>
    </source>
</evidence>